<dbReference type="SUPFAM" id="SSF54909">
    <property type="entry name" value="Dimeric alpha+beta barrel"/>
    <property type="match status" value="1"/>
</dbReference>
<evidence type="ECO:0000313" key="3">
    <source>
        <dbReference type="EMBL" id="MEZ6854534.1"/>
    </source>
</evidence>
<gene>
    <name evidence="3" type="ORF">AB2Z07_13525</name>
</gene>
<dbReference type="InterPro" id="IPR005545">
    <property type="entry name" value="YCII"/>
</dbReference>
<comment type="similarity">
    <text evidence="1">Belongs to the YciI family.</text>
</comment>
<evidence type="ECO:0000256" key="1">
    <source>
        <dbReference type="ARBA" id="ARBA00007689"/>
    </source>
</evidence>
<dbReference type="EMBL" id="JBFSOO010000011">
    <property type="protein sequence ID" value="MEZ6854534.1"/>
    <property type="molecule type" value="Genomic_DNA"/>
</dbReference>
<dbReference type="RefSeq" id="WP_371150926.1">
    <property type="nucleotide sequence ID" value="NZ_CP192217.1"/>
</dbReference>
<proteinExistence type="inferred from homology"/>
<accession>A0ABV4JXY6</accession>
<evidence type="ECO:0000313" key="4">
    <source>
        <dbReference type="Proteomes" id="UP001568358"/>
    </source>
</evidence>
<comment type="caution">
    <text evidence="3">The sequence shown here is derived from an EMBL/GenBank/DDBJ whole genome shotgun (WGS) entry which is preliminary data.</text>
</comment>
<name>A0ABV4JXY6_9BACT</name>
<dbReference type="PANTHER" id="PTHR37828">
    <property type="entry name" value="GSR2449 PROTEIN"/>
    <property type="match status" value="1"/>
</dbReference>
<dbReference type="Pfam" id="PF03795">
    <property type="entry name" value="YCII"/>
    <property type="match status" value="1"/>
</dbReference>
<sequence>MFIVSLTYTCELDQINAHLEAHIAYLKNQYALGHFVASGRKVPRTGGVILARFDSREELDAALQLDPFYKEELASYEIQEFIPTMVGEGLEAIREEA</sequence>
<dbReference type="PANTHER" id="PTHR37828:SF1">
    <property type="entry name" value="YCII-RELATED DOMAIN-CONTAINING PROTEIN"/>
    <property type="match status" value="1"/>
</dbReference>
<dbReference type="Proteomes" id="UP001568358">
    <property type="component" value="Unassembled WGS sequence"/>
</dbReference>
<dbReference type="InterPro" id="IPR011008">
    <property type="entry name" value="Dimeric_a/b-barrel"/>
</dbReference>
<protein>
    <submittedName>
        <fullName evidence="3">YciI family protein</fullName>
    </submittedName>
</protein>
<reference evidence="3 4" key="1">
    <citation type="submission" date="2024-07" db="EMBL/GenBank/DDBJ databases">
        <title>Active virus-host system and metabolic interactions in a Lokiarchaeon culture.</title>
        <authorList>
            <person name="Ponce Toledo R.I."/>
            <person name="Rodrigues Oliveira T."/>
            <person name="Schleper C."/>
        </authorList>
    </citation>
    <scope>NUCLEOTIDE SEQUENCE [LARGE SCALE GENOMIC DNA]</scope>
    <source>
        <strain evidence="3 4">B35</strain>
    </source>
</reference>
<feature type="domain" description="YCII-related" evidence="2">
    <location>
        <begin position="1"/>
        <end position="81"/>
    </location>
</feature>
<organism evidence="3 4">
    <name type="scientific">Halodesulfovibrio aestuarii</name>
    <dbReference type="NCBI Taxonomy" id="126333"/>
    <lineage>
        <taxon>Bacteria</taxon>
        <taxon>Pseudomonadati</taxon>
        <taxon>Thermodesulfobacteriota</taxon>
        <taxon>Desulfovibrionia</taxon>
        <taxon>Desulfovibrionales</taxon>
        <taxon>Desulfovibrionaceae</taxon>
        <taxon>Halodesulfovibrio</taxon>
    </lineage>
</organism>
<evidence type="ECO:0000259" key="2">
    <source>
        <dbReference type="Pfam" id="PF03795"/>
    </source>
</evidence>
<dbReference type="Gene3D" id="3.30.70.1060">
    <property type="entry name" value="Dimeric alpha+beta barrel"/>
    <property type="match status" value="1"/>
</dbReference>
<keyword evidence="4" id="KW-1185">Reference proteome</keyword>